<dbReference type="Proteomes" id="UP001150581">
    <property type="component" value="Unassembled WGS sequence"/>
</dbReference>
<protein>
    <submittedName>
        <fullName evidence="1">Uncharacterized protein</fullName>
    </submittedName>
</protein>
<evidence type="ECO:0000313" key="1">
    <source>
        <dbReference type="EMBL" id="KAJ1902028.1"/>
    </source>
</evidence>
<reference evidence="1" key="1">
    <citation type="submission" date="2022-07" db="EMBL/GenBank/DDBJ databases">
        <title>Phylogenomic reconstructions and comparative analyses of Kickxellomycotina fungi.</title>
        <authorList>
            <person name="Reynolds N.K."/>
            <person name="Stajich J.E."/>
            <person name="Barry K."/>
            <person name="Grigoriev I.V."/>
            <person name="Crous P."/>
            <person name="Smith M.E."/>
        </authorList>
    </citation>
    <scope>NUCLEOTIDE SEQUENCE</scope>
    <source>
        <strain evidence="1">Benny 63K</strain>
    </source>
</reference>
<organism evidence="1 2">
    <name type="scientific">Kickxella alabastrina</name>
    <dbReference type="NCBI Taxonomy" id="61397"/>
    <lineage>
        <taxon>Eukaryota</taxon>
        <taxon>Fungi</taxon>
        <taxon>Fungi incertae sedis</taxon>
        <taxon>Zoopagomycota</taxon>
        <taxon>Kickxellomycotina</taxon>
        <taxon>Kickxellomycetes</taxon>
        <taxon>Kickxellales</taxon>
        <taxon>Kickxellaceae</taxon>
        <taxon>Kickxella</taxon>
    </lineage>
</organism>
<accession>A0ACC1IW98</accession>
<gene>
    <name evidence="1" type="ORF">LPJ66_000352</name>
</gene>
<evidence type="ECO:0000313" key="2">
    <source>
        <dbReference type="Proteomes" id="UP001150581"/>
    </source>
</evidence>
<keyword evidence="2" id="KW-1185">Reference proteome</keyword>
<sequence>MLKRALNTTSYFSNHSTRLTPFVNKTPAMVFYASSTKAAAATNPSALRIRGVVFDMDGTLATPMTEHLVQLHKELGVPSKMGILEYVDECLEGAARVLAEQRILEVETEAMGSMELSPGLVELLQFLHDNEIPIAIITRNNEKAADHFLRQVVTRQPEEQWKLFAFNPVLDRSFVPTKPQPHALLHISQTWGISPHELMMVGDHLDDLLCGVRAGSVSALLRYSYNRVFEDKAHISMDQIDGLIEKLAGGFEADMTITGDSELDYF</sequence>
<comment type="caution">
    <text evidence="1">The sequence shown here is derived from an EMBL/GenBank/DDBJ whole genome shotgun (WGS) entry which is preliminary data.</text>
</comment>
<proteinExistence type="predicted"/>
<name>A0ACC1IW98_9FUNG</name>
<dbReference type="EMBL" id="JANBPG010000008">
    <property type="protein sequence ID" value="KAJ1902028.1"/>
    <property type="molecule type" value="Genomic_DNA"/>
</dbReference>